<dbReference type="Proteomes" id="UP000441455">
    <property type="component" value="Unassembled WGS sequence"/>
</dbReference>
<keyword evidence="2 4" id="KW-0238">DNA-binding</keyword>
<dbReference type="Pfam" id="PF00440">
    <property type="entry name" value="TetR_N"/>
    <property type="match status" value="1"/>
</dbReference>
<accession>A0A6N7VXA6</accession>
<keyword evidence="3" id="KW-0804">Transcription</keyword>
<dbReference type="GO" id="GO:0003700">
    <property type="term" value="F:DNA-binding transcription factor activity"/>
    <property type="evidence" value="ECO:0007669"/>
    <property type="project" value="TreeGrafter"/>
</dbReference>
<dbReference type="GO" id="GO:0000976">
    <property type="term" value="F:transcription cis-regulatory region binding"/>
    <property type="evidence" value="ECO:0007669"/>
    <property type="project" value="TreeGrafter"/>
</dbReference>
<evidence type="ECO:0000313" key="6">
    <source>
        <dbReference type="EMBL" id="MSS81731.1"/>
    </source>
</evidence>
<evidence type="ECO:0000256" key="4">
    <source>
        <dbReference type="PROSITE-ProRule" id="PRU00335"/>
    </source>
</evidence>
<dbReference type="SUPFAM" id="SSF46689">
    <property type="entry name" value="Homeodomain-like"/>
    <property type="match status" value="1"/>
</dbReference>
<dbReference type="InterPro" id="IPR050109">
    <property type="entry name" value="HTH-type_TetR-like_transc_reg"/>
</dbReference>
<dbReference type="InterPro" id="IPR009057">
    <property type="entry name" value="Homeodomain-like_sf"/>
</dbReference>
<dbReference type="AlphaFoldDB" id="A0A6N7VXA6"/>
<protein>
    <submittedName>
        <fullName evidence="6">TetR/AcrR family transcriptional regulator</fullName>
    </submittedName>
</protein>
<dbReference type="OrthoDB" id="5366068at2"/>
<evidence type="ECO:0000259" key="5">
    <source>
        <dbReference type="PROSITE" id="PS50977"/>
    </source>
</evidence>
<dbReference type="PANTHER" id="PTHR30055:SF234">
    <property type="entry name" value="HTH-TYPE TRANSCRIPTIONAL REGULATOR BETI"/>
    <property type="match status" value="1"/>
</dbReference>
<reference evidence="6 7" key="1">
    <citation type="submission" date="2019-08" db="EMBL/GenBank/DDBJ databases">
        <title>In-depth cultivation of the pig gut microbiome towards novel bacterial diversity and tailored functional studies.</title>
        <authorList>
            <person name="Wylensek D."/>
            <person name="Hitch T.C.A."/>
            <person name="Clavel T."/>
        </authorList>
    </citation>
    <scope>NUCLEOTIDE SEQUENCE [LARGE SCALE GENOMIC DNA]</scope>
    <source>
        <strain evidence="6 7">WCA-389-WT-5B</strain>
    </source>
</reference>
<organism evidence="6 7">
    <name type="scientific">Acidaminococcus fermentans</name>
    <dbReference type="NCBI Taxonomy" id="905"/>
    <lineage>
        <taxon>Bacteria</taxon>
        <taxon>Bacillati</taxon>
        <taxon>Bacillota</taxon>
        <taxon>Negativicutes</taxon>
        <taxon>Acidaminococcales</taxon>
        <taxon>Acidaminococcaceae</taxon>
        <taxon>Acidaminococcus</taxon>
    </lineage>
</organism>
<keyword evidence="1" id="KW-0805">Transcription regulation</keyword>
<evidence type="ECO:0000313" key="7">
    <source>
        <dbReference type="Proteomes" id="UP000441455"/>
    </source>
</evidence>
<feature type="domain" description="HTH tetR-type" evidence="5">
    <location>
        <begin position="21"/>
        <end position="81"/>
    </location>
</feature>
<evidence type="ECO:0000256" key="1">
    <source>
        <dbReference type="ARBA" id="ARBA00023015"/>
    </source>
</evidence>
<sequence>MENQNQETQKQQRKELTLRQKRNMMYFVEATEKILKEEGIPGVTIRRIAAEAGYNSATLYNYFQDLDELILFGSVCFLRDYLLSLARHLEPEMTALERYRTIYRCFNERAFRFPDIFYNMFFGRYNAKLGHVIQVYYLDLFPEELQGLPADVREMVVRGTLVERDQVMMKSLVEEGYVAGNRASETLEIIVALHGSYIHRACLLGSSLDRPLLEKQFLHIFDYVLAAARPGETTRGNRDQTV</sequence>
<evidence type="ECO:0000256" key="3">
    <source>
        <dbReference type="ARBA" id="ARBA00023163"/>
    </source>
</evidence>
<proteinExistence type="predicted"/>
<dbReference type="PANTHER" id="PTHR30055">
    <property type="entry name" value="HTH-TYPE TRANSCRIPTIONAL REGULATOR RUTR"/>
    <property type="match status" value="1"/>
</dbReference>
<name>A0A6N7VXA6_ACIFE</name>
<dbReference type="Gene3D" id="1.10.357.10">
    <property type="entry name" value="Tetracycline Repressor, domain 2"/>
    <property type="match status" value="1"/>
</dbReference>
<evidence type="ECO:0000256" key="2">
    <source>
        <dbReference type="ARBA" id="ARBA00023125"/>
    </source>
</evidence>
<dbReference type="InterPro" id="IPR001647">
    <property type="entry name" value="HTH_TetR"/>
</dbReference>
<dbReference type="PROSITE" id="PS50977">
    <property type="entry name" value="HTH_TETR_2"/>
    <property type="match status" value="1"/>
</dbReference>
<dbReference type="PRINTS" id="PR00455">
    <property type="entry name" value="HTHTETR"/>
</dbReference>
<gene>
    <name evidence="6" type="ORF">FX155_03795</name>
</gene>
<dbReference type="RefSeq" id="WP_154487821.1">
    <property type="nucleotide sequence ID" value="NZ_VULN01000004.1"/>
</dbReference>
<dbReference type="EMBL" id="VULN01000004">
    <property type="protein sequence ID" value="MSS81731.1"/>
    <property type="molecule type" value="Genomic_DNA"/>
</dbReference>
<feature type="DNA-binding region" description="H-T-H motif" evidence="4">
    <location>
        <begin position="44"/>
        <end position="63"/>
    </location>
</feature>
<comment type="caution">
    <text evidence="6">The sequence shown here is derived from an EMBL/GenBank/DDBJ whole genome shotgun (WGS) entry which is preliminary data.</text>
</comment>